<accession>A0A7C9GQ17</accession>
<evidence type="ECO:0000313" key="3">
    <source>
        <dbReference type="Proteomes" id="UP000481327"/>
    </source>
</evidence>
<dbReference type="Gene3D" id="3.40.50.1820">
    <property type="entry name" value="alpha/beta hydrolase"/>
    <property type="match status" value="1"/>
</dbReference>
<dbReference type="Pfam" id="PF00561">
    <property type="entry name" value="Abhydrolase_1"/>
    <property type="match status" value="1"/>
</dbReference>
<evidence type="ECO:0000259" key="1">
    <source>
        <dbReference type="Pfam" id="PF00561"/>
    </source>
</evidence>
<keyword evidence="2" id="KW-0378">Hydrolase</keyword>
<dbReference type="EMBL" id="WIOL01000003">
    <property type="protein sequence ID" value="MQT17413.1"/>
    <property type="molecule type" value="Genomic_DNA"/>
</dbReference>
<dbReference type="OrthoDB" id="9767934at2"/>
<protein>
    <submittedName>
        <fullName evidence="2">Alpha/beta hydrolase</fullName>
    </submittedName>
</protein>
<name>A0A7C9GQ17_9SPHN</name>
<dbReference type="PANTHER" id="PTHR36837:SF2">
    <property type="entry name" value="POLY(3-HYDROXYALKANOATE) POLYMERASE SUBUNIT PHAC"/>
    <property type="match status" value="1"/>
</dbReference>
<dbReference type="GO" id="GO:0016787">
    <property type="term" value="F:hydrolase activity"/>
    <property type="evidence" value="ECO:0007669"/>
    <property type="project" value="UniProtKB-KW"/>
</dbReference>
<reference evidence="2 3" key="1">
    <citation type="submission" date="2019-09" db="EMBL/GenBank/DDBJ databases">
        <title>Polymorphobacter sp. isolated from a lake in China.</title>
        <authorList>
            <person name="Liu Z."/>
        </authorList>
    </citation>
    <scope>NUCLEOTIDE SEQUENCE [LARGE SCALE GENOMIC DNA]</scope>
    <source>
        <strain evidence="2 3">D40P</strain>
    </source>
</reference>
<dbReference type="Proteomes" id="UP000481327">
    <property type="component" value="Unassembled WGS sequence"/>
</dbReference>
<proteinExistence type="predicted"/>
<gene>
    <name evidence="2" type="ORF">F3168_09075</name>
</gene>
<dbReference type="InterPro" id="IPR029058">
    <property type="entry name" value="AB_hydrolase_fold"/>
</dbReference>
<feature type="domain" description="AB hydrolase-1" evidence="1">
    <location>
        <begin position="103"/>
        <end position="269"/>
    </location>
</feature>
<dbReference type="InterPro" id="IPR000073">
    <property type="entry name" value="AB_hydrolase_1"/>
</dbReference>
<dbReference type="AlphaFoldDB" id="A0A7C9GQ17"/>
<evidence type="ECO:0000313" key="2">
    <source>
        <dbReference type="EMBL" id="MQT17413.1"/>
    </source>
</evidence>
<dbReference type="InterPro" id="IPR051321">
    <property type="entry name" value="PHA/PHB_synthase"/>
</dbReference>
<dbReference type="PANTHER" id="PTHR36837">
    <property type="entry name" value="POLY(3-HYDROXYALKANOATE) POLYMERASE SUBUNIT PHAC"/>
    <property type="match status" value="1"/>
</dbReference>
<organism evidence="2 3">
    <name type="scientific">Sandarakinorhabdus fusca</name>
    <dbReference type="NCBI Taxonomy" id="1439888"/>
    <lineage>
        <taxon>Bacteria</taxon>
        <taxon>Pseudomonadati</taxon>
        <taxon>Pseudomonadota</taxon>
        <taxon>Alphaproteobacteria</taxon>
        <taxon>Sphingomonadales</taxon>
        <taxon>Sphingosinicellaceae</taxon>
        <taxon>Sandarakinorhabdus</taxon>
    </lineage>
</organism>
<comment type="caution">
    <text evidence="2">The sequence shown here is derived from an EMBL/GenBank/DDBJ whole genome shotgun (WGS) entry which is preliminary data.</text>
</comment>
<keyword evidence="3" id="KW-1185">Reference proteome</keyword>
<dbReference type="SUPFAM" id="SSF53474">
    <property type="entry name" value="alpha/beta-Hydrolases"/>
    <property type="match status" value="1"/>
</dbReference>
<sequence length="314" mass="32588">MAGLRRYQAAPVAPPRRQRPAIARIGHVTLRDHGGSGRPVVIVPSLINPPDILDLAPGNSLTDALAMAGLRPLVVDWGEPEGLGLADTVALRLVPLVAGLGAPVALAGYCLGGTLAIAAATLLGPRVDRLALLATPWHFGGYDAPARDGLAAWWRGAEPLAEQFGAVPMDLLQPAFWSLDPAGLAAKYEAFAASDADPRAFVQLEDWANGGVPLSITATRDLAETLFAADASGRGDWTIAGTRIDIAHLACPVLDILAGHDHIVPPATALTSDGPGTALRLDAGHVGMVVSRRAPALLWAPLATWLNEGVPAQL</sequence>